<gene>
    <name evidence="7" type="primary">yfkH</name>
    <name evidence="8" type="ORF">CLV93_101532</name>
    <name evidence="7" type="ORF">JCM18694_04350</name>
</gene>
<dbReference type="Pfam" id="PF03631">
    <property type="entry name" value="Virul_fac_BrkB"/>
    <property type="match status" value="1"/>
</dbReference>
<evidence type="ECO:0000256" key="2">
    <source>
        <dbReference type="ARBA" id="ARBA00022475"/>
    </source>
</evidence>
<organism evidence="8 9">
    <name type="scientific">Prolixibacter denitrificans</name>
    <dbReference type="NCBI Taxonomy" id="1541063"/>
    <lineage>
        <taxon>Bacteria</taxon>
        <taxon>Pseudomonadati</taxon>
        <taxon>Bacteroidota</taxon>
        <taxon>Bacteroidia</taxon>
        <taxon>Marinilabiliales</taxon>
        <taxon>Prolixibacteraceae</taxon>
        <taxon>Prolixibacter</taxon>
    </lineage>
</organism>
<accession>A0A2P8CKR5</accession>
<keyword evidence="4 6" id="KW-1133">Transmembrane helix</keyword>
<reference evidence="8 9" key="1">
    <citation type="submission" date="2018-03" db="EMBL/GenBank/DDBJ databases">
        <title>Genomic Encyclopedia of Archaeal and Bacterial Type Strains, Phase II (KMG-II): from individual species to whole genera.</title>
        <authorList>
            <person name="Goeker M."/>
        </authorList>
    </citation>
    <scope>NUCLEOTIDE SEQUENCE [LARGE SCALE GENOMIC DNA]</scope>
    <source>
        <strain evidence="8 9">DSM 27267</strain>
    </source>
</reference>
<dbReference type="Proteomes" id="UP000240621">
    <property type="component" value="Unassembled WGS sequence"/>
</dbReference>
<evidence type="ECO:0000256" key="1">
    <source>
        <dbReference type="ARBA" id="ARBA00004651"/>
    </source>
</evidence>
<dbReference type="AlphaFoldDB" id="A0A2P8CKR5"/>
<dbReference type="Proteomes" id="UP000396862">
    <property type="component" value="Unassembled WGS sequence"/>
</dbReference>
<keyword evidence="3 6" id="KW-0812">Transmembrane</keyword>
<feature type="transmembrane region" description="Helical" evidence="6">
    <location>
        <begin position="236"/>
        <end position="259"/>
    </location>
</feature>
<comment type="subcellular location">
    <subcellularLocation>
        <location evidence="1">Cell membrane</location>
        <topology evidence="1">Multi-pass membrane protein</topology>
    </subcellularLocation>
</comment>
<evidence type="ECO:0000313" key="7">
    <source>
        <dbReference type="EMBL" id="GET20189.1"/>
    </source>
</evidence>
<dbReference type="NCBIfam" id="TIGR00765">
    <property type="entry name" value="yihY_not_rbn"/>
    <property type="match status" value="1"/>
</dbReference>
<dbReference type="RefSeq" id="WP_106540598.1">
    <property type="nucleotide sequence ID" value="NZ_BLAU01000001.1"/>
</dbReference>
<evidence type="ECO:0000256" key="4">
    <source>
        <dbReference type="ARBA" id="ARBA00022989"/>
    </source>
</evidence>
<keyword evidence="10" id="KW-1185">Reference proteome</keyword>
<dbReference type="EMBL" id="BLAU01000001">
    <property type="protein sequence ID" value="GET20189.1"/>
    <property type="molecule type" value="Genomic_DNA"/>
</dbReference>
<evidence type="ECO:0000256" key="3">
    <source>
        <dbReference type="ARBA" id="ARBA00022692"/>
    </source>
</evidence>
<comment type="caution">
    <text evidence="8">The sequence shown here is derived from an EMBL/GenBank/DDBJ whole genome shotgun (WGS) entry which is preliminary data.</text>
</comment>
<dbReference type="PANTHER" id="PTHR30213">
    <property type="entry name" value="INNER MEMBRANE PROTEIN YHJD"/>
    <property type="match status" value="1"/>
</dbReference>
<feature type="transmembrane region" description="Helical" evidence="6">
    <location>
        <begin position="271"/>
        <end position="293"/>
    </location>
</feature>
<reference evidence="7 10" key="2">
    <citation type="submission" date="2019-10" db="EMBL/GenBank/DDBJ databases">
        <title>Prolixibacter strains distinguished by the presence of nitrate reductase genes were adept at nitrate-dependent anaerobic corrosion of metallic iron and carbon steel.</title>
        <authorList>
            <person name="Iino T."/>
            <person name="Shono N."/>
            <person name="Ito K."/>
            <person name="Nakamura R."/>
            <person name="Sueoka K."/>
            <person name="Harayama S."/>
            <person name="Ohkuma M."/>
        </authorList>
    </citation>
    <scope>NUCLEOTIDE SEQUENCE [LARGE SCALE GENOMIC DNA]</scope>
    <source>
        <strain evidence="7 10">MIC1-1</strain>
    </source>
</reference>
<keyword evidence="2" id="KW-1003">Cell membrane</keyword>
<feature type="transmembrane region" description="Helical" evidence="6">
    <location>
        <begin position="159"/>
        <end position="181"/>
    </location>
</feature>
<feature type="transmembrane region" description="Helical" evidence="6">
    <location>
        <begin position="201"/>
        <end position="224"/>
    </location>
</feature>
<evidence type="ECO:0000313" key="10">
    <source>
        <dbReference type="Proteomes" id="UP000396862"/>
    </source>
</evidence>
<proteinExistence type="predicted"/>
<evidence type="ECO:0000256" key="5">
    <source>
        <dbReference type="ARBA" id="ARBA00023136"/>
    </source>
</evidence>
<sequence>MPVTELKEYVRKRLEHIRERAKKISLPIFEDVPLYDVGLFFWKGIENGSITTRASAIAFNIILAIFPAIIFIFTLIPYVPIENFQSELLGLIESIVPQNAFEAISSTVEDIVTQPHGGLLSFGFFFALIFATNGVDSLISAFNATVHEMDTRSWWNQRVVSLALVIILTLLMTVGITLMTLGQLALNFLVDKHILVKDFTYYLLLVGKWVVICALFFFTYAFLFYYAPAKKSKFRFISAGVSLAAILSLITSLGFSFYINNFGRYNKLYGSIGTLLVVMIWIYFNAVILLVGFELNVSIANARKNNKKFSAGEIDEFSNLDLK</sequence>
<dbReference type="EMBL" id="PYGC01000001">
    <property type="protein sequence ID" value="PSK85568.1"/>
    <property type="molecule type" value="Genomic_DNA"/>
</dbReference>
<dbReference type="OrthoDB" id="977385at2"/>
<dbReference type="InterPro" id="IPR017039">
    <property type="entry name" value="Virul_fac_BrkB"/>
</dbReference>
<feature type="transmembrane region" description="Helical" evidence="6">
    <location>
        <begin position="119"/>
        <end position="139"/>
    </location>
</feature>
<feature type="transmembrane region" description="Helical" evidence="6">
    <location>
        <begin position="57"/>
        <end position="79"/>
    </location>
</feature>
<dbReference type="GO" id="GO:0005886">
    <property type="term" value="C:plasma membrane"/>
    <property type="evidence" value="ECO:0007669"/>
    <property type="project" value="UniProtKB-SubCell"/>
</dbReference>
<name>A0A2P8CKR5_9BACT</name>
<evidence type="ECO:0000256" key="6">
    <source>
        <dbReference type="SAM" id="Phobius"/>
    </source>
</evidence>
<dbReference type="PANTHER" id="PTHR30213:SF0">
    <property type="entry name" value="UPF0761 MEMBRANE PROTEIN YIHY"/>
    <property type="match status" value="1"/>
</dbReference>
<evidence type="ECO:0000313" key="8">
    <source>
        <dbReference type="EMBL" id="PSK85568.1"/>
    </source>
</evidence>
<protein>
    <submittedName>
        <fullName evidence="8">Membrane protein</fullName>
    </submittedName>
</protein>
<evidence type="ECO:0000313" key="9">
    <source>
        <dbReference type="Proteomes" id="UP000240621"/>
    </source>
</evidence>
<keyword evidence="5 6" id="KW-0472">Membrane</keyword>
<dbReference type="PIRSF" id="PIRSF035875">
    <property type="entry name" value="RNase_BN"/>
    <property type="match status" value="1"/>
</dbReference>